<reference evidence="7 8" key="1">
    <citation type="submission" date="2019-03" db="EMBL/GenBank/DDBJ databases">
        <title>Single cell metagenomics reveals metabolic interactions within the superorganism composed of flagellate Streblomastix strix and complex community of Bacteroidetes bacteria on its surface.</title>
        <authorList>
            <person name="Treitli S.C."/>
            <person name="Kolisko M."/>
            <person name="Husnik F."/>
            <person name="Keeling P."/>
            <person name="Hampl V."/>
        </authorList>
    </citation>
    <scope>NUCLEOTIDE SEQUENCE [LARGE SCALE GENOMIC DNA]</scope>
    <source>
        <strain evidence="7">St1</strain>
    </source>
</reference>
<evidence type="ECO:0000259" key="6">
    <source>
        <dbReference type="Pfam" id="PF13458"/>
    </source>
</evidence>
<comment type="caution">
    <text evidence="7">The sequence shown here is derived from an EMBL/GenBank/DDBJ whole genome shotgun (WGS) entry which is preliminary data.</text>
</comment>
<evidence type="ECO:0000256" key="1">
    <source>
        <dbReference type="ARBA" id="ARBA00010062"/>
    </source>
</evidence>
<keyword evidence="4" id="KW-0029">Amino-acid transport</keyword>
<feature type="chain" id="PRO_5024320609" evidence="5">
    <location>
        <begin position="22"/>
        <end position="372"/>
    </location>
</feature>
<dbReference type="PRINTS" id="PR00337">
    <property type="entry name" value="LEUILEVALBP"/>
</dbReference>
<keyword evidence="2" id="KW-0813">Transport</keyword>
<comment type="similarity">
    <text evidence="1">Belongs to the leucine-binding protein family.</text>
</comment>
<dbReference type="InterPro" id="IPR000709">
    <property type="entry name" value="Leu_Ile_Val-bd"/>
</dbReference>
<dbReference type="GO" id="GO:0006865">
    <property type="term" value="P:amino acid transport"/>
    <property type="evidence" value="ECO:0007669"/>
    <property type="project" value="UniProtKB-KW"/>
</dbReference>
<keyword evidence="3 5" id="KW-0732">Signal</keyword>
<dbReference type="PANTHER" id="PTHR30483:SF6">
    <property type="entry name" value="PERIPLASMIC BINDING PROTEIN OF ABC TRANSPORTER FOR NATURAL AMINO ACIDS"/>
    <property type="match status" value="1"/>
</dbReference>
<evidence type="ECO:0000313" key="8">
    <source>
        <dbReference type="Proteomes" id="UP000324575"/>
    </source>
</evidence>
<dbReference type="SUPFAM" id="SSF53822">
    <property type="entry name" value="Periplasmic binding protein-like I"/>
    <property type="match status" value="1"/>
</dbReference>
<dbReference type="InterPro" id="IPR028081">
    <property type="entry name" value="Leu-bd"/>
</dbReference>
<gene>
    <name evidence="7" type="ORF">EZS26_002425</name>
</gene>
<sequence length="372" mass="41523">MKKVKIILVAMIVLPMLFWSCQNKQDTVNVGAVFSSTGVAGDYGKKSVEGITLAADLINSKGAINGKKINLIVEDAKSSNKDAISAYNKLVDFDGVRFIIGDVYSSTTKVIIENLSKDVVLFAPGASNPDLVNLSKNFLRNWTSDDFDGLAMSKIIQENNISTISVLTQQNDYTMALKNAFIKDFKADGRIISDEGLFSEEQKSYKELLLKLKKKEIKAIYLIGMSKQIGQILKESKEIDFTPQWFTNLTVNTEDCKQIAGSAINGVIFSEPFVDKTTESWKEFYNKYKTKFKREPDATSAHSFDAVNILALALRNTNYNDVNDVVKYINNLHNYQGVSGNTTFDGKGGVLKDIEVLQFKESIPTQVKIFRF</sequence>
<dbReference type="InterPro" id="IPR051010">
    <property type="entry name" value="BCAA_transport"/>
</dbReference>
<feature type="signal peptide" evidence="5">
    <location>
        <begin position="1"/>
        <end position="21"/>
    </location>
</feature>
<dbReference type="AlphaFoldDB" id="A0A5M8NZ62"/>
<dbReference type="InterPro" id="IPR028082">
    <property type="entry name" value="Peripla_BP_I"/>
</dbReference>
<feature type="domain" description="Leucine-binding protein" evidence="6">
    <location>
        <begin position="27"/>
        <end position="349"/>
    </location>
</feature>
<dbReference type="Pfam" id="PF13458">
    <property type="entry name" value="Peripla_BP_6"/>
    <property type="match status" value="1"/>
</dbReference>
<evidence type="ECO:0000256" key="2">
    <source>
        <dbReference type="ARBA" id="ARBA00022448"/>
    </source>
</evidence>
<proteinExistence type="inferred from homology"/>
<organism evidence="7 8">
    <name type="scientific">Candidatus Ordinivivax streblomastigis</name>
    <dbReference type="NCBI Taxonomy" id="2540710"/>
    <lineage>
        <taxon>Bacteria</taxon>
        <taxon>Pseudomonadati</taxon>
        <taxon>Bacteroidota</taxon>
        <taxon>Bacteroidia</taxon>
        <taxon>Bacteroidales</taxon>
        <taxon>Candidatus Ordinivivax</taxon>
    </lineage>
</organism>
<name>A0A5M8NZ62_9BACT</name>
<evidence type="ECO:0000313" key="7">
    <source>
        <dbReference type="EMBL" id="KAA6301438.1"/>
    </source>
</evidence>
<dbReference type="EMBL" id="SNRX01000019">
    <property type="protein sequence ID" value="KAA6301438.1"/>
    <property type="molecule type" value="Genomic_DNA"/>
</dbReference>
<evidence type="ECO:0000256" key="4">
    <source>
        <dbReference type="ARBA" id="ARBA00022970"/>
    </source>
</evidence>
<dbReference type="Gene3D" id="3.40.50.2300">
    <property type="match status" value="2"/>
</dbReference>
<evidence type="ECO:0000256" key="5">
    <source>
        <dbReference type="SAM" id="SignalP"/>
    </source>
</evidence>
<accession>A0A5M8NZ62</accession>
<evidence type="ECO:0000256" key="3">
    <source>
        <dbReference type="ARBA" id="ARBA00022729"/>
    </source>
</evidence>
<dbReference type="PANTHER" id="PTHR30483">
    <property type="entry name" value="LEUCINE-SPECIFIC-BINDING PROTEIN"/>
    <property type="match status" value="1"/>
</dbReference>
<protein>
    <submittedName>
        <fullName evidence="7">Branched-chain amino acid transport system substrate-binding protein</fullName>
    </submittedName>
</protein>
<dbReference type="Proteomes" id="UP000324575">
    <property type="component" value="Unassembled WGS sequence"/>
</dbReference>